<protein>
    <submittedName>
        <fullName evidence="1">Uncharacterized protein</fullName>
    </submittedName>
</protein>
<feature type="non-terminal residue" evidence="1">
    <location>
        <position position="1"/>
    </location>
</feature>
<name>A0ACC1HL14_9FUNG</name>
<keyword evidence="2" id="KW-1185">Reference proteome</keyword>
<proteinExistence type="predicted"/>
<comment type="caution">
    <text evidence="1">The sequence shown here is derived from an EMBL/GenBank/DDBJ whole genome shotgun (WGS) entry which is preliminary data.</text>
</comment>
<sequence length="112" mass="12695">LATSDCAKWLNGFGNGARWDGTLEGQPQMCAPTSSDGEFDSSHCQCTGDASNHPSEWSVDYWDFLKRFARAQIDAYERGAGWVFWNFKTESAPQWDYLFLTDFGIIPHFEPT</sequence>
<evidence type="ECO:0000313" key="2">
    <source>
        <dbReference type="Proteomes" id="UP001145114"/>
    </source>
</evidence>
<evidence type="ECO:0000313" key="1">
    <source>
        <dbReference type="EMBL" id="KAJ1676075.1"/>
    </source>
</evidence>
<feature type="non-terminal residue" evidence="1">
    <location>
        <position position="112"/>
    </location>
</feature>
<organism evidence="1 2">
    <name type="scientific">Spiromyces aspiralis</name>
    <dbReference type="NCBI Taxonomy" id="68401"/>
    <lineage>
        <taxon>Eukaryota</taxon>
        <taxon>Fungi</taxon>
        <taxon>Fungi incertae sedis</taxon>
        <taxon>Zoopagomycota</taxon>
        <taxon>Kickxellomycotina</taxon>
        <taxon>Kickxellomycetes</taxon>
        <taxon>Kickxellales</taxon>
        <taxon>Kickxellaceae</taxon>
        <taxon>Spiromyces</taxon>
    </lineage>
</organism>
<accession>A0ACC1HL14</accession>
<reference evidence="1" key="1">
    <citation type="submission" date="2022-06" db="EMBL/GenBank/DDBJ databases">
        <title>Phylogenomic reconstructions and comparative analyses of Kickxellomycotina fungi.</title>
        <authorList>
            <person name="Reynolds N.K."/>
            <person name="Stajich J.E."/>
            <person name="Barry K."/>
            <person name="Grigoriev I.V."/>
            <person name="Crous P."/>
            <person name="Smith M.E."/>
        </authorList>
    </citation>
    <scope>NUCLEOTIDE SEQUENCE</scope>
    <source>
        <strain evidence="1">RSA 2271</strain>
    </source>
</reference>
<dbReference type="EMBL" id="JAMZIH010005074">
    <property type="protein sequence ID" value="KAJ1676075.1"/>
    <property type="molecule type" value="Genomic_DNA"/>
</dbReference>
<gene>
    <name evidence="1" type="ORF">EV182_008938</name>
</gene>
<dbReference type="Proteomes" id="UP001145114">
    <property type="component" value="Unassembled WGS sequence"/>
</dbReference>